<gene>
    <name evidence="6" type="primary">xseB</name>
    <name evidence="7" type="ORF">DES51_1133</name>
</gene>
<dbReference type="InterPro" id="IPR037004">
    <property type="entry name" value="Exonuc_VII_ssu_sf"/>
</dbReference>
<keyword evidence="4 6" id="KW-0378">Hydrolase</keyword>
<evidence type="ECO:0000256" key="6">
    <source>
        <dbReference type="HAMAP-Rule" id="MF_00337"/>
    </source>
</evidence>
<dbReference type="GO" id="GO:0009318">
    <property type="term" value="C:exodeoxyribonuclease VII complex"/>
    <property type="evidence" value="ECO:0007669"/>
    <property type="project" value="UniProtKB-UniRule"/>
</dbReference>
<dbReference type="GO" id="GO:0008855">
    <property type="term" value="F:exodeoxyribonuclease VII activity"/>
    <property type="evidence" value="ECO:0007669"/>
    <property type="project" value="UniProtKB-UniRule"/>
</dbReference>
<keyword evidence="5 6" id="KW-0269">Exonuclease</keyword>
<comment type="function">
    <text evidence="6">Bidirectionally degrades single-stranded DNA into large acid-insoluble oligonucleotides, which are then degraded further into small acid-soluble oligonucleotides.</text>
</comment>
<protein>
    <recommendedName>
        <fullName evidence="6">Exodeoxyribonuclease 7 small subunit</fullName>
        <ecNumber evidence="6">3.1.11.6</ecNumber>
    </recommendedName>
    <alternativeName>
        <fullName evidence="6">Exodeoxyribonuclease VII small subunit</fullName>
        <shortName evidence="6">Exonuclease VII small subunit</shortName>
    </alternativeName>
</protein>
<sequence>MSNEMPFKQSMQRLEEIVSLLEKNEIELETAIQYFEEGLKLVNQCDQQLKNFEEKVTVLMDTYQKDNNNE</sequence>
<dbReference type="PANTHER" id="PTHR34137">
    <property type="entry name" value="EXODEOXYRIBONUCLEASE 7 SMALL SUBUNIT"/>
    <property type="match status" value="1"/>
</dbReference>
<name>A0A318KGG4_9FIRM</name>
<comment type="similarity">
    <text evidence="1 6">Belongs to the XseB family.</text>
</comment>
<dbReference type="GO" id="GO:0005829">
    <property type="term" value="C:cytosol"/>
    <property type="evidence" value="ECO:0007669"/>
    <property type="project" value="TreeGrafter"/>
</dbReference>
<dbReference type="OrthoDB" id="49164at2"/>
<dbReference type="PANTHER" id="PTHR34137:SF1">
    <property type="entry name" value="EXODEOXYRIBONUCLEASE 7 SMALL SUBUNIT"/>
    <property type="match status" value="1"/>
</dbReference>
<keyword evidence="3 6" id="KW-0540">Nuclease</keyword>
<evidence type="ECO:0000256" key="3">
    <source>
        <dbReference type="ARBA" id="ARBA00022722"/>
    </source>
</evidence>
<dbReference type="GO" id="GO:0006308">
    <property type="term" value="P:DNA catabolic process"/>
    <property type="evidence" value="ECO:0007669"/>
    <property type="project" value="UniProtKB-UniRule"/>
</dbReference>
<dbReference type="Pfam" id="PF02609">
    <property type="entry name" value="Exonuc_VII_S"/>
    <property type="match status" value="1"/>
</dbReference>
<dbReference type="HAMAP" id="MF_00337">
    <property type="entry name" value="Exonuc_7_S"/>
    <property type="match status" value="1"/>
</dbReference>
<comment type="caution">
    <text evidence="7">The sequence shown here is derived from an EMBL/GenBank/DDBJ whole genome shotgun (WGS) entry which is preliminary data.</text>
</comment>
<evidence type="ECO:0000313" key="8">
    <source>
        <dbReference type="Proteomes" id="UP000247612"/>
    </source>
</evidence>
<dbReference type="NCBIfam" id="TIGR01280">
    <property type="entry name" value="xseB"/>
    <property type="match status" value="1"/>
</dbReference>
<dbReference type="PIRSF" id="PIRSF006488">
    <property type="entry name" value="Exonuc_VII_S"/>
    <property type="match status" value="1"/>
</dbReference>
<evidence type="ECO:0000256" key="2">
    <source>
        <dbReference type="ARBA" id="ARBA00022490"/>
    </source>
</evidence>
<dbReference type="STRING" id="1034346.GCA_000313565_03314"/>
<dbReference type="AlphaFoldDB" id="A0A318KGG4"/>
<dbReference type="EC" id="3.1.11.6" evidence="6"/>
<organism evidence="7 8">
    <name type="scientific">Dielma fastidiosa</name>
    <dbReference type="NCBI Taxonomy" id="1034346"/>
    <lineage>
        <taxon>Bacteria</taxon>
        <taxon>Bacillati</taxon>
        <taxon>Bacillota</taxon>
        <taxon>Erysipelotrichia</taxon>
        <taxon>Erysipelotrichales</taxon>
        <taxon>Erysipelotrichaceae</taxon>
        <taxon>Dielma</taxon>
    </lineage>
</organism>
<dbReference type="InterPro" id="IPR003761">
    <property type="entry name" value="Exonuc_VII_S"/>
</dbReference>
<dbReference type="Proteomes" id="UP000247612">
    <property type="component" value="Unassembled WGS sequence"/>
</dbReference>
<evidence type="ECO:0000256" key="1">
    <source>
        <dbReference type="ARBA" id="ARBA00009998"/>
    </source>
</evidence>
<comment type="catalytic activity">
    <reaction evidence="6">
        <text>Exonucleolytic cleavage in either 5'- to 3'- or 3'- to 5'-direction to yield nucleoside 5'-phosphates.</text>
        <dbReference type="EC" id="3.1.11.6"/>
    </reaction>
</comment>
<evidence type="ECO:0000313" key="7">
    <source>
        <dbReference type="EMBL" id="PXX76809.1"/>
    </source>
</evidence>
<reference evidence="7 8" key="1">
    <citation type="submission" date="2018-05" db="EMBL/GenBank/DDBJ databases">
        <title>Genomic Encyclopedia of Type Strains, Phase IV (KMG-IV): sequencing the most valuable type-strain genomes for metagenomic binning, comparative biology and taxonomic classification.</title>
        <authorList>
            <person name="Goeker M."/>
        </authorList>
    </citation>
    <scope>NUCLEOTIDE SEQUENCE [LARGE SCALE GENOMIC DNA]</scope>
    <source>
        <strain evidence="7 8">JC118</strain>
    </source>
</reference>
<keyword evidence="8" id="KW-1185">Reference proteome</keyword>
<proteinExistence type="inferred from homology"/>
<evidence type="ECO:0000256" key="5">
    <source>
        <dbReference type="ARBA" id="ARBA00022839"/>
    </source>
</evidence>
<keyword evidence="2 6" id="KW-0963">Cytoplasm</keyword>
<dbReference type="RefSeq" id="WP_022939592.1">
    <property type="nucleotide sequence ID" value="NZ_CABKRQ010000011.1"/>
</dbReference>
<dbReference type="Gene3D" id="1.10.287.1040">
    <property type="entry name" value="Exonuclease VII, small subunit"/>
    <property type="match status" value="1"/>
</dbReference>
<comment type="subcellular location">
    <subcellularLocation>
        <location evidence="6">Cytoplasm</location>
    </subcellularLocation>
</comment>
<dbReference type="SUPFAM" id="SSF116842">
    <property type="entry name" value="XseB-like"/>
    <property type="match status" value="1"/>
</dbReference>
<comment type="subunit">
    <text evidence="6">Heterooligomer composed of large and small subunits.</text>
</comment>
<dbReference type="EMBL" id="QJKH01000013">
    <property type="protein sequence ID" value="PXX76809.1"/>
    <property type="molecule type" value="Genomic_DNA"/>
</dbReference>
<evidence type="ECO:0000256" key="4">
    <source>
        <dbReference type="ARBA" id="ARBA00022801"/>
    </source>
</evidence>
<accession>A0A318KGG4</accession>